<reference evidence="1 2" key="1">
    <citation type="submission" date="2017-05" db="EMBL/GenBank/DDBJ databases">
        <authorList>
            <person name="Varghese N."/>
            <person name="Submissions S."/>
        </authorList>
    </citation>
    <scope>NUCLEOTIDE SEQUENCE [LARGE SCALE GENOMIC DNA]</scope>
    <source>
        <strain evidence="1 2">DSM 19036</strain>
    </source>
</reference>
<evidence type="ECO:0000313" key="1">
    <source>
        <dbReference type="EMBL" id="SMO97038.1"/>
    </source>
</evidence>
<name>A0A521FLF0_9SPHI</name>
<dbReference type="EMBL" id="FXTN01000013">
    <property type="protein sequence ID" value="SMO97038.1"/>
    <property type="molecule type" value="Genomic_DNA"/>
</dbReference>
<proteinExistence type="predicted"/>
<dbReference type="AlphaFoldDB" id="A0A521FLF0"/>
<dbReference type="RefSeq" id="WP_142530635.1">
    <property type="nucleotide sequence ID" value="NZ_CBCSJO010000012.1"/>
</dbReference>
<gene>
    <name evidence="1" type="ORF">SAMN06265348_113221</name>
</gene>
<protein>
    <submittedName>
        <fullName evidence="1">Uncharacterized protein</fullName>
    </submittedName>
</protein>
<accession>A0A521FLF0</accession>
<dbReference type="Proteomes" id="UP000320300">
    <property type="component" value="Unassembled WGS sequence"/>
</dbReference>
<organism evidence="1 2">
    <name type="scientific">Pedobacter westerhofensis</name>
    <dbReference type="NCBI Taxonomy" id="425512"/>
    <lineage>
        <taxon>Bacteria</taxon>
        <taxon>Pseudomonadati</taxon>
        <taxon>Bacteroidota</taxon>
        <taxon>Sphingobacteriia</taxon>
        <taxon>Sphingobacteriales</taxon>
        <taxon>Sphingobacteriaceae</taxon>
        <taxon>Pedobacter</taxon>
    </lineage>
</organism>
<evidence type="ECO:0000313" key="2">
    <source>
        <dbReference type="Proteomes" id="UP000320300"/>
    </source>
</evidence>
<keyword evidence="2" id="KW-1185">Reference proteome</keyword>
<sequence length="59" mass="6913">MKTEIKGMSDDGKDRELVKIQIQECIQQIKTTAIVIQQIEDKQARDDFKMRGEKLFLDD</sequence>